<dbReference type="InterPro" id="IPR025309">
    <property type="entry name" value="KTSC_dom"/>
</dbReference>
<dbReference type="Pfam" id="PF13619">
    <property type="entry name" value="KTSC"/>
    <property type="match status" value="1"/>
</dbReference>
<comment type="caution">
    <text evidence="2">The sequence shown here is derived from an EMBL/GenBank/DDBJ whole genome shotgun (WGS) entry which is preliminary data.</text>
</comment>
<reference evidence="2 3" key="1">
    <citation type="journal article" date="2020" name="Sci. Rep.">
        <title>A novel cyanobacterial geosmin producer, revising GeoA distribution and dispersion patterns in Bacteria.</title>
        <authorList>
            <person name="Churro C."/>
            <person name="Semedo-Aguiar A.P."/>
            <person name="Silva A.D."/>
            <person name="Pereira-Leal J.B."/>
            <person name="Leite R.B."/>
        </authorList>
    </citation>
    <scope>NUCLEOTIDE SEQUENCE [LARGE SCALE GENOMIC DNA]</scope>
    <source>
        <strain evidence="2 3">IPMA8</strain>
    </source>
</reference>
<feature type="domain" description="KTSC" evidence="1">
    <location>
        <begin position="19"/>
        <end position="72"/>
    </location>
</feature>
<protein>
    <recommendedName>
        <fullName evidence="1">KTSC domain-containing protein</fullName>
    </recommendedName>
</protein>
<proteinExistence type="predicted"/>
<accession>A0ABX2CT84</accession>
<dbReference type="EMBL" id="SRRZ01000014">
    <property type="protein sequence ID" value="NQE33441.1"/>
    <property type="molecule type" value="Genomic_DNA"/>
</dbReference>
<name>A0ABX2CT84_9CYAN</name>
<evidence type="ECO:0000259" key="1">
    <source>
        <dbReference type="Pfam" id="PF13619"/>
    </source>
</evidence>
<keyword evidence="3" id="KW-1185">Reference proteome</keyword>
<evidence type="ECO:0000313" key="3">
    <source>
        <dbReference type="Proteomes" id="UP000702425"/>
    </source>
</evidence>
<sequence length="86" mass="9945">MFFYGGLTYQSIMKLQPVESSTIEAVGYDETTSTLEVVFNSGKTYRYFEVPNNVYLELIASDSKGSYMLSNVIDCFPYEQVKKRRR</sequence>
<organism evidence="2 3">
    <name type="scientific">Microcoleus asticus IPMA8</name>
    <dbReference type="NCBI Taxonomy" id="2563858"/>
    <lineage>
        <taxon>Bacteria</taxon>
        <taxon>Bacillati</taxon>
        <taxon>Cyanobacteriota</taxon>
        <taxon>Cyanophyceae</taxon>
        <taxon>Oscillatoriophycideae</taxon>
        <taxon>Oscillatoriales</taxon>
        <taxon>Microcoleaceae</taxon>
        <taxon>Microcoleus</taxon>
        <taxon>Microcoleus asticus</taxon>
    </lineage>
</organism>
<evidence type="ECO:0000313" key="2">
    <source>
        <dbReference type="EMBL" id="NQE33441.1"/>
    </source>
</evidence>
<dbReference type="Proteomes" id="UP000702425">
    <property type="component" value="Unassembled WGS sequence"/>
</dbReference>
<gene>
    <name evidence="2" type="ORF">E5S67_01160</name>
</gene>